<proteinExistence type="predicted"/>
<dbReference type="AlphaFoldDB" id="A0A858PYY4"/>
<evidence type="ECO:0000313" key="2">
    <source>
        <dbReference type="Proteomes" id="UP000500930"/>
    </source>
</evidence>
<dbReference type="KEGG" id="aplt:ANPL_03615"/>
<evidence type="ECO:0000313" key="1">
    <source>
        <dbReference type="EMBL" id="QJC27774.1"/>
    </source>
</evidence>
<dbReference type="Proteomes" id="UP000500930">
    <property type="component" value="Chromosome"/>
</dbReference>
<keyword evidence="2" id="KW-1185">Reference proteome</keyword>
<dbReference type="EMBL" id="CP046391">
    <property type="protein sequence ID" value="QJC27774.1"/>
    <property type="molecule type" value="Genomic_DNA"/>
</dbReference>
<protein>
    <submittedName>
        <fullName evidence="1">Uncharacterized protein</fullName>
    </submittedName>
</protein>
<reference evidence="1 2" key="1">
    <citation type="journal article" date="2020" name="Pathogens">
        <title>First Whole Genome Sequence of Anaplasma platys, an Obligate Intracellular Rickettsial Pathogen of Dogs.</title>
        <authorList>
            <person name="Llanes A."/>
            <person name="Rajeev S."/>
        </authorList>
    </citation>
    <scope>NUCLEOTIDE SEQUENCE [LARGE SCALE GENOMIC DNA]</scope>
    <source>
        <strain evidence="1 2">S3</strain>
    </source>
</reference>
<sequence length="85" mass="9031">MLSLVYMALEALNANVAICDYVLVIINGPAVPQTVLCLLTENICCILWVQKVASNVIYIVLVAISVNSALRVSSVPEVISGPVVC</sequence>
<organism evidence="1 2">
    <name type="scientific">Anaplasma platys</name>
    <dbReference type="NCBI Taxonomy" id="949"/>
    <lineage>
        <taxon>Bacteria</taxon>
        <taxon>Pseudomonadati</taxon>
        <taxon>Pseudomonadota</taxon>
        <taxon>Alphaproteobacteria</taxon>
        <taxon>Rickettsiales</taxon>
        <taxon>Anaplasmataceae</taxon>
        <taxon>Anaplasma</taxon>
    </lineage>
</organism>
<gene>
    <name evidence="1" type="ORF">ANPL_03615</name>
</gene>
<accession>A0A858PYY4</accession>
<name>A0A858PYY4_9RICK</name>